<dbReference type="GO" id="GO:0009307">
    <property type="term" value="P:DNA restriction-modification system"/>
    <property type="evidence" value="ECO:0007669"/>
    <property type="project" value="UniProtKB-KW"/>
</dbReference>
<evidence type="ECO:0000256" key="2">
    <source>
        <dbReference type="ARBA" id="ARBA00011900"/>
    </source>
</evidence>
<evidence type="ECO:0000259" key="9">
    <source>
        <dbReference type="Pfam" id="PF12161"/>
    </source>
</evidence>
<sequence length="502" mass="57295">MTKINQEDLNKKLYAAADSTRVQLDGGVYKDYVLTILFLKYLSDLSKKQYKKYQERFGNDKTRIEEKMKLDRFYLPENSSFDDIYDIQEQDNIGEEINKVLHNIEEANSNKLEGVFQADFNSDAILGKKEQRNKMIRHLLHDFHDIDLAEIDEDVIGNSYMYMIEKFGTDAGKKAGEFFTKKSVAKLLARLASPKEGDRICDPCIGSGGLLLLAGEEVEKQGSKNYMLYGQESTGSTYQLARMNMFLHGKDSARLEWGDTLNGPLLVENDKLMKFDIVVSNPPFSLKKWGIENAEGDKYNRFFRGVPPKDKGDFAFISHMVETAKPKTGRVAVIVPHGVLFRGGAEGRIRQALLEENIIDAVIGLPAGLFQTTGIPVAILIIDRSREVGGKNENKKDILFIESSKEFTTGKAQNILEEKHADKIVDTYEKRKEIEKFSRLVDLKEIKENDYNLNITRYVDTFIEEVPVDIQATLEEIKKIDPELQKLEKEMQSYLKQLNIIK</sequence>
<dbReference type="Pfam" id="PF02384">
    <property type="entry name" value="N6_Mtase"/>
    <property type="match status" value="1"/>
</dbReference>
<dbReference type="InterPro" id="IPR003356">
    <property type="entry name" value="DNA_methylase_A-5"/>
</dbReference>
<evidence type="ECO:0000313" key="10">
    <source>
        <dbReference type="EMBL" id="PIR78636.1"/>
    </source>
</evidence>
<dbReference type="InterPro" id="IPR051537">
    <property type="entry name" value="DNA_Adenine_Mtase"/>
</dbReference>
<dbReference type="EC" id="2.1.1.72" evidence="2"/>
<keyword evidence="5" id="KW-0949">S-adenosyl-L-methionine</keyword>
<evidence type="ECO:0000256" key="4">
    <source>
        <dbReference type="ARBA" id="ARBA00022679"/>
    </source>
</evidence>
<keyword evidence="6" id="KW-0680">Restriction system</keyword>
<comment type="catalytic activity">
    <reaction evidence="7">
        <text>a 2'-deoxyadenosine in DNA + S-adenosyl-L-methionine = an N(6)-methyl-2'-deoxyadenosine in DNA + S-adenosyl-L-homocysteine + H(+)</text>
        <dbReference type="Rhea" id="RHEA:15197"/>
        <dbReference type="Rhea" id="RHEA-COMP:12418"/>
        <dbReference type="Rhea" id="RHEA-COMP:12419"/>
        <dbReference type="ChEBI" id="CHEBI:15378"/>
        <dbReference type="ChEBI" id="CHEBI:57856"/>
        <dbReference type="ChEBI" id="CHEBI:59789"/>
        <dbReference type="ChEBI" id="CHEBI:90615"/>
        <dbReference type="ChEBI" id="CHEBI:90616"/>
        <dbReference type="EC" id="2.1.1.72"/>
    </reaction>
</comment>
<dbReference type="GO" id="GO:0032259">
    <property type="term" value="P:methylation"/>
    <property type="evidence" value="ECO:0007669"/>
    <property type="project" value="UniProtKB-KW"/>
</dbReference>
<evidence type="ECO:0000256" key="5">
    <source>
        <dbReference type="ARBA" id="ARBA00022691"/>
    </source>
</evidence>
<evidence type="ECO:0000256" key="6">
    <source>
        <dbReference type="ARBA" id="ARBA00022747"/>
    </source>
</evidence>
<comment type="caution">
    <text evidence="10">The sequence shown here is derived from an EMBL/GenBank/DDBJ whole genome shotgun (WGS) entry which is preliminary data.</text>
</comment>
<comment type="similarity">
    <text evidence="1">Belongs to the N(4)/N(6)-methyltransferase family.</text>
</comment>
<organism evidence="10 11">
    <name type="scientific">Candidatus Magasanikbacteria bacterium CG10_big_fil_rev_8_21_14_0_10_36_16</name>
    <dbReference type="NCBI Taxonomy" id="1974645"/>
    <lineage>
        <taxon>Bacteria</taxon>
        <taxon>Candidatus Magasanikiibacteriota</taxon>
    </lineage>
</organism>
<feature type="domain" description="DNA methylase adenine-specific" evidence="8">
    <location>
        <begin position="152"/>
        <end position="462"/>
    </location>
</feature>
<dbReference type="InterPro" id="IPR002052">
    <property type="entry name" value="DNA_methylase_N6_adenine_CS"/>
</dbReference>
<evidence type="ECO:0000256" key="3">
    <source>
        <dbReference type="ARBA" id="ARBA00022603"/>
    </source>
</evidence>
<dbReference type="Proteomes" id="UP000230852">
    <property type="component" value="Unassembled WGS sequence"/>
</dbReference>
<dbReference type="InterPro" id="IPR004546">
    <property type="entry name" value="Restrct_endonuc_T1M"/>
</dbReference>
<evidence type="ECO:0000256" key="1">
    <source>
        <dbReference type="ARBA" id="ARBA00006594"/>
    </source>
</evidence>
<dbReference type="Gene3D" id="1.20.1260.30">
    <property type="match status" value="1"/>
</dbReference>
<name>A0A2H0TZH7_9BACT</name>
<feature type="domain" description="N6 adenine-specific DNA methyltransferase N-terminal" evidence="9">
    <location>
        <begin position="9"/>
        <end position="143"/>
    </location>
</feature>
<dbReference type="AlphaFoldDB" id="A0A2H0TZH7"/>
<dbReference type="PANTHER" id="PTHR42933:SF3">
    <property type="entry name" value="TYPE I RESTRICTION ENZYME MJAVIII METHYLASE SUBUNIT"/>
    <property type="match status" value="1"/>
</dbReference>
<dbReference type="Gene3D" id="3.40.50.150">
    <property type="entry name" value="Vaccinia Virus protein VP39"/>
    <property type="match status" value="1"/>
</dbReference>
<dbReference type="GO" id="GO:0008170">
    <property type="term" value="F:N-methyltransferase activity"/>
    <property type="evidence" value="ECO:0007669"/>
    <property type="project" value="InterPro"/>
</dbReference>
<protein>
    <recommendedName>
        <fullName evidence="2">site-specific DNA-methyltransferase (adenine-specific)</fullName>
        <ecNumber evidence="2">2.1.1.72</ecNumber>
    </recommendedName>
</protein>
<evidence type="ECO:0000256" key="7">
    <source>
        <dbReference type="ARBA" id="ARBA00047942"/>
    </source>
</evidence>
<dbReference type="PANTHER" id="PTHR42933">
    <property type="entry name" value="SLR6095 PROTEIN"/>
    <property type="match status" value="1"/>
</dbReference>
<dbReference type="Pfam" id="PF12161">
    <property type="entry name" value="HsdM_N"/>
    <property type="match status" value="1"/>
</dbReference>
<dbReference type="GO" id="GO:0003677">
    <property type="term" value="F:DNA binding"/>
    <property type="evidence" value="ECO:0007669"/>
    <property type="project" value="InterPro"/>
</dbReference>
<evidence type="ECO:0000313" key="11">
    <source>
        <dbReference type="Proteomes" id="UP000230852"/>
    </source>
</evidence>
<dbReference type="PROSITE" id="PS00092">
    <property type="entry name" value="N6_MTASE"/>
    <property type="match status" value="1"/>
</dbReference>
<evidence type="ECO:0000259" key="8">
    <source>
        <dbReference type="Pfam" id="PF02384"/>
    </source>
</evidence>
<keyword evidence="4" id="KW-0808">Transferase</keyword>
<dbReference type="SUPFAM" id="SSF53335">
    <property type="entry name" value="S-adenosyl-L-methionine-dependent methyltransferases"/>
    <property type="match status" value="1"/>
</dbReference>
<dbReference type="InterPro" id="IPR022749">
    <property type="entry name" value="D12N6_MeTrfase_N"/>
</dbReference>
<dbReference type="GO" id="GO:0009007">
    <property type="term" value="F:site-specific DNA-methyltransferase (adenine-specific) activity"/>
    <property type="evidence" value="ECO:0007669"/>
    <property type="project" value="UniProtKB-EC"/>
</dbReference>
<dbReference type="EMBL" id="PFBU01000009">
    <property type="protein sequence ID" value="PIR78636.1"/>
    <property type="molecule type" value="Genomic_DNA"/>
</dbReference>
<reference evidence="11" key="1">
    <citation type="submission" date="2017-09" db="EMBL/GenBank/DDBJ databases">
        <title>Depth-based differentiation of microbial function through sediment-hosted aquifers and enrichment of novel symbionts in the deep terrestrial subsurface.</title>
        <authorList>
            <person name="Probst A.J."/>
            <person name="Ladd B."/>
            <person name="Jarett J.K."/>
            <person name="Geller-Mcgrath D.E."/>
            <person name="Sieber C.M.K."/>
            <person name="Emerson J.B."/>
            <person name="Anantharaman K."/>
            <person name="Thomas B.C."/>
            <person name="Malmstrom R."/>
            <person name="Stieglmeier M."/>
            <person name="Klingl A."/>
            <person name="Woyke T."/>
            <person name="Ryan C.M."/>
            <person name="Banfield J.F."/>
        </authorList>
    </citation>
    <scope>NUCLEOTIDE SEQUENCE [LARGE SCALE GENOMIC DNA]</scope>
</reference>
<keyword evidence="3" id="KW-0489">Methyltransferase</keyword>
<dbReference type="PRINTS" id="PR00507">
    <property type="entry name" value="N12N6MTFRASE"/>
</dbReference>
<gene>
    <name evidence="10" type="ORF">COU28_00595</name>
</gene>
<dbReference type="InterPro" id="IPR029063">
    <property type="entry name" value="SAM-dependent_MTases_sf"/>
</dbReference>
<proteinExistence type="inferred from homology"/>
<dbReference type="NCBIfam" id="TIGR00497">
    <property type="entry name" value="hsdM"/>
    <property type="match status" value="1"/>
</dbReference>
<dbReference type="InterPro" id="IPR038333">
    <property type="entry name" value="T1MK-like_N_sf"/>
</dbReference>
<accession>A0A2H0TZH7</accession>